<keyword evidence="16" id="KW-0732">Signal</keyword>
<dbReference type="PANTHER" id="PTHR11214:SF219">
    <property type="entry name" value="UDP-GALNAC:BETA-1,3-N-ACETYLGALACTOSAMINYLTRANSFERASE 2"/>
    <property type="match status" value="1"/>
</dbReference>
<gene>
    <name evidence="18" type="primary">B3GALNT2</name>
</gene>
<keyword evidence="13" id="KW-0325">Glycoprotein</keyword>
<keyword evidence="6" id="KW-0808">Transferase</keyword>
<evidence type="ECO:0000256" key="4">
    <source>
        <dbReference type="ARBA" id="ARBA00008661"/>
    </source>
</evidence>
<feature type="signal peptide" evidence="16">
    <location>
        <begin position="1"/>
        <end position="16"/>
    </location>
</feature>
<comment type="catalytic activity">
    <reaction evidence="14">
        <text>3-O-(N-acetyl-beta-D-glucosaminyl-(1-&gt;4)-alpha-D-mannosyl)-L-threonyl-[protein] + UDP-N-acetyl-alpha-D-galactosamine = 3-O-[beta-D-GalNAc-(1-&gt;3)-beta-D-GlcNAc-(1-&gt;4)-alpha-D-Man]-L-Thr-[protein] + UDP + H(+)</text>
        <dbReference type="Rhea" id="RHEA:37667"/>
        <dbReference type="Rhea" id="RHEA-COMP:13308"/>
        <dbReference type="Rhea" id="RHEA-COMP:13618"/>
        <dbReference type="ChEBI" id="CHEBI:15378"/>
        <dbReference type="ChEBI" id="CHEBI:58223"/>
        <dbReference type="ChEBI" id="CHEBI:67138"/>
        <dbReference type="ChEBI" id="CHEBI:136709"/>
        <dbReference type="ChEBI" id="CHEBI:137540"/>
        <dbReference type="EC" id="2.4.1.313"/>
    </reaction>
</comment>
<keyword evidence="17" id="KW-1185">Reference proteome</keyword>
<protein>
    <recommendedName>
        <fullName evidence="15">Hexosyltransferase</fullName>
        <ecNumber evidence="15">2.4.1.-</ecNumber>
    </recommendedName>
</protein>
<dbReference type="GeneID" id="109553768"/>
<evidence type="ECO:0000256" key="11">
    <source>
        <dbReference type="ARBA" id="ARBA00023034"/>
    </source>
</evidence>
<evidence type="ECO:0000256" key="9">
    <source>
        <dbReference type="ARBA" id="ARBA00022968"/>
    </source>
</evidence>
<evidence type="ECO:0000256" key="13">
    <source>
        <dbReference type="ARBA" id="ARBA00023180"/>
    </source>
</evidence>
<evidence type="ECO:0000256" key="7">
    <source>
        <dbReference type="ARBA" id="ARBA00022692"/>
    </source>
</evidence>
<keyword evidence="11 15" id="KW-0333">Golgi apparatus</keyword>
<evidence type="ECO:0000256" key="15">
    <source>
        <dbReference type="RuleBase" id="RU363063"/>
    </source>
</evidence>
<keyword evidence="5 15" id="KW-0328">Glycosyltransferase</keyword>
<evidence type="ECO:0000256" key="1">
    <source>
        <dbReference type="ARBA" id="ARBA00004240"/>
    </source>
</evidence>
<evidence type="ECO:0000256" key="12">
    <source>
        <dbReference type="ARBA" id="ARBA00023136"/>
    </source>
</evidence>
<evidence type="ECO:0000256" key="14">
    <source>
        <dbReference type="ARBA" id="ARBA00047667"/>
    </source>
</evidence>
<evidence type="ECO:0000256" key="8">
    <source>
        <dbReference type="ARBA" id="ARBA00022824"/>
    </source>
</evidence>
<dbReference type="EC" id="2.4.1.-" evidence="15"/>
<keyword evidence="10" id="KW-1133">Transmembrane helix</keyword>
<evidence type="ECO:0000256" key="2">
    <source>
        <dbReference type="ARBA" id="ARBA00004323"/>
    </source>
</evidence>
<evidence type="ECO:0000256" key="16">
    <source>
        <dbReference type="SAM" id="SignalP"/>
    </source>
</evidence>
<comment type="similarity">
    <text evidence="4 15">Belongs to the glycosyltransferase 31 family.</text>
</comment>
<dbReference type="Gene3D" id="3.90.550.50">
    <property type="match status" value="1"/>
</dbReference>
<dbReference type="Pfam" id="PF01762">
    <property type="entry name" value="Galactosyl_T"/>
    <property type="match status" value="1"/>
</dbReference>
<name>A0ABM4RQX8_BOSIN</name>
<evidence type="ECO:0000313" key="17">
    <source>
        <dbReference type="Proteomes" id="UP001652663"/>
    </source>
</evidence>
<feature type="chain" id="PRO_5046967257" description="Hexosyltransferase" evidence="16">
    <location>
        <begin position="17"/>
        <end position="464"/>
    </location>
</feature>
<proteinExistence type="inferred from homology"/>
<reference evidence="18" key="1">
    <citation type="submission" date="2025-08" db="UniProtKB">
        <authorList>
            <consortium name="RefSeq"/>
        </authorList>
    </citation>
    <scope>IDENTIFICATION</scope>
    <source>
        <tissue evidence="18">Blood</tissue>
    </source>
</reference>
<keyword evidence="12" id="KW-0472">Membrane</keyword>
<dbReference type="RefSeq" id="XP_070637955.1">
    <property type="nucleotide sequence ID" value="XM_070781854.1"/>
</dbReference>
<sequence length="464" mass="52547">MRNWLVLLCPCVLGAALHLWLRLRSPPPARASGAGPADQLALFPQWKSNHYDVVVGVLSARNNHQLRNVIRSTWLKHLLQHPALSQRVLVKFIIGAHGCTVPVEDREDPYSCKLLNITNPVLNQEIEAFSLLEDTSSGLSEDRVVSVSFRVLYPIVITSLGVFYDAGDVGFQRNITVKLYQAEQEEALFSARFSPPSCGVQVNKLWYKPVEQFILPETGEGALPHEFMEGVEGVAGGFIYTIQEGDALLKTLHSRPRRLLDHIHNLHEEDALLKEESSLYDDIVFVDVVDTYRNVPAKLLNFYRWTVETTSFDLLLKTDDDCYIDLEAVFNRIALKNLDGPNFWWGNFRLNWAVDRTGKWQELEYPSPAYPAFACGSGYVISRDIVHWLAGNSGRLKTYQGEDVSMGIWMAAIGPKRYQDSLWLCEKTCEPGMLSSPQYSPQELTQLWRLKELCGDPCRCEGRG</sequence>
<evidence type="ECO:0000256" key="3">
    <source>
        <dbReference type="ARBA" id="ARBA00004922"/>
    </source>
</evidence>
<evidence type="ECO:0000256" key="5">
    <source>
        <dbReference type="ARBA" id="ARBA00022676"/>
    </source>
</evidence>
<evidence type="ECO:0000256" key="10">
    <source>
        <dbReference type="ARBA" id="ARBA00022989"/>
    </source>
</evidence>
<dbReference type="InterPro" id="IPR002659">
    <property type="entry name" value="Glyco_trans_31"/>
</dbReference>
<keyword evidence="9" id="KW-0735">Signal-anchor</keyword>
<accession>A0ABM4RQX8</accession>
<comment type="subcellular location">
    <subcellularLocation>
        <location evidence="1">Endoplasmic reticulum</location>
    </subcellularLocation>
    <subcellularLocation>
        <location evidence="2 15">Golgi apparatus membrane</location>
        <topology evidence="2 15">Single-pass type II membrane protein</topology>
    </subcellularLocation>
</comment>
<evidence type="ECO:0000256" key="6">
    <source>
        <dbReference type="ARBA" id="ARBA00022679"/>
    </source>
</evidence>
<comment type="pathway">
    <text evidence="3">Protein modification; protein glycosylation.</text>
</comment>
<organism evidence="17 18">
    <name type="scientific">Bos indicus</name>
    <name type="common">Zebu</name>
    <dbReference type="NCBI Taxonomy" id="9915"/>
    <lineage>
        <taxon>Eukaryota</taxon>
        <taxon>Metazoa</taxon>
        <taxon>Chordata</taxon>
        <taxon>Craniata</taxon>
        <taxon>Vertebrata</taxon>
        <taxon>Euteleostomi</taxon>
        <taxon>Mammalia</taxon>
        <taxon>Eutheria</taxon>
        <taxon>Laurasiatheria</taxon>
        <taxon>Artiodactyla</taxon>
        <taxon>Ruminantia</taxon>
        <taxon>Pecora</taxon>
        <taxon>Bovidae</taxon>
        <taxon>Bovinae</taxon>
        <taxon>Bos</taxon>
    </lineage>
</organism>
<keyword evidence="8" id="KW-0256">Endoplasmic reticulum</keyword>
<dbReference type="PANTHER" id="PTHR11214">
    <property type="entry name" value="BETA-1,3-N-ACETYLGLUCOSAMINYLTRANSFERASE"/>
    <property type="match status" value="1"/>
</dbReference>
<dbReference type="Proteomes" id="UP001652663">
    <property type="component" value="Chromosome 28"/>
</dbReference>
<evidence type="ECO:0000313" key="18">
    <source>
        <dbReference type="RefSeq" id="XP_070637955.1"/>
    </source>
</evidence>
<keyword evidence="7" id="KW-0812">Transmembrane</keyword>